<sequence length="472" mass="53412">MTLLDSLSRTVPKHLATRKISLVSNFNNQSKAASSSSSNQLHHKQHSSNSYQLLSNSIQNNSKKFASSSLKTYFSKSSALIQTAADNDSNMNNNTSRFNHYSIGTVYEIADLPLSPITLKMIMSFGKTINQQTLVGASYWLKDELPKRLARQVKQLDTLPHGLNLMPSIRKVRELYLSSFNDVMMYNELLSKGRDEGLQFTRKLQDIYERHQSTIINVAKGVYELKTKMKESIFKNSPTFDFSEYSDLHASLDSFHINRIGMRTIIGQHLCLHEQAHQPRKGFIGLVQMETNPAHVAQQAIEHASDLCRMTYGTAPKVIIKGDTSIVFPYVPSYLYYILFELLKNSMRATVENHNHADLPPIVITISAANDVKLREHVCVKISDEGKGIPRRDLHKIWTHLYTTAANNVDMLNDDSYSELNGPFCGFGYGLPLSRLFAQYWGGDLQLMTMEGNGTDCYLYLHCLGETEEVIH</sequence>
<evidence type="ECO:0000259" key="10">
    <source>
        <dbReference type="PROSITE" id="PS50109"/>
    </source>
</evidence>
<keyword evidence="12" id="KW-1185">Reference proteome</keyword>
<evidence type="ECO:0000256" key="7">
    <source>
        <dbReference type="ARBA" id="ARBA00048201"/>
    </source>
</evidence>
<evidence type="ECO:0000256" key="1">
    <source>
        <dbReference type="ARBA" id="ARBA00006155"/>
    </source>
</evidence>
<dbReference type="Proteomes" id="UP000816034">
    <property type="component" value="Unassembled WGS sequence"/>
</dbReference>
<evidence type="ECO:0000256" key="5">
    <source>
        <dbReference type="ARBA" id="ARBA00022840"/>
    </source>
</evidence>
<dbReference type="Gene3D" id="3.30.565.10">
    <property type="entry name" value="Histidine kinase-like ATPase, C-terminal domain"/>
    <property type="match status" value="1"/>
</dbReference>
<dbReference type="GO" id="GO:0005524">
    <property type="term" value="F:ATP binding"/>
    <property type="evidence" value="ECO:0007669"/>
    <property type="project" value="UniProtKB-UniRule"/>
</dbReference>
<name>A0AA88KQ15_NAELO</name>
<dbReference type="InterPro" id="IPR036890">
    <property type="entry name" value="HATPase_C_sf"/>
</dbReference>
<dbReference type="SMART" id="SM00387">
    <property type="entry name" value="HATPase_c"/>
    <property type="match status" value="1"/>
</dbReference>
<evidence type="ECO:0000313" key="12">
    <source>
        <dbReference type="Proteomes" id="UP000816034"/>
    </source>
</evidence>
<keyword evidence="3 8" id="KW-0547">Nucleotide-binding</keyword>
<dbReference type="EC" id="2.7.11.-" evidence="8"/>
<protein>
    <recommendedName>
        <fullName evidence="8">Protein-serine/threonine kinase</fullName>
        <ecNumber evidence="8">2.7.11.-</ecNumber>
    </recommendedName>
</protein>
<evidence type="ECO:0000256" key="3">
    <source>
        <dbReference type="ARBA" id="ARBA00022741"/>
    </source>
</evidence>
<dbReference type="SUPFAM" id="SSF55874">
    <property type="entry name" value="ATPase domain of HSP90 chaperone/DNA topoisomerase II/histidine kinase"/>
    <property type="match status" value="1"/>
</dbReference>
<comment type="similarity">
    <text evidence="1 8">Belongs to the PDK/BCKDK protein kinase family.</text>
</comment>
<evidence type="ECO:0000256" key="8">
    <source>
        <dbReference type="RuleBase" id="RU366032"/>
    </source>
</evidence>
<comment type="caution">
    <text evidence="11">The sequence shown here is derived from an EMBL/GenBank/DDBJ whole genome shotgun (WGS) entry which is preliminary data.</text>
</comment>
<evidence type="ECO:0000313" key="11">
    <source>
        <dbReference type="EMBL" id="KAG2393788.1"/>
    </source>
</evidence>
<dbReference type="AlphaFoldDB" id="A0AA88KQ15"/>
<dbReference type="Pfam" id="PF10436">
    <property type="entry name" value="BCDHK_Adom3"/>
    <property type="match status" value="1"/>
</dbReference>
<dbReference type="InterPro" id="IPR018955">
    <property type="entry name" value="BCDHK/PDK_N"/>
</dbReference>
<feature type="region of interest" description="Disordered" evidence="9">
    <location>
        <begin position="31"/>
        <end position="50"/>
    </location>
</feature>
<dbReference type="InterPro" id="IPR005467">
    <property type="entry name" value="His_kinase_dom"/>
</dbReference>
<dbReference type="SUPFAM" id="SSF69012">
    <property type="entry name" value="alpha-ketoacid dehydrogenase kinase, N-terminal domain"/>
    <property type="match status" value="1"/>
</dbReference>
<dbReference type="InterPro" id="IPR003594">
    <property type="entry name" value="HATPase_dom"/>
</dbReference>
<dbReference type="GO" id="GO:0005759">
    <property type="term" value="C:mitochondrial matrix"/>
    <property type="evidence" value="ECO:0007669"/>
    <property type="project" value="UniProtKB-SubCell"/>
</dbReference>
<dbReference type="EMBL" id="PYSW02000001">
    <property type="protein sequence ID" value="KAG2393788.1"/>
    <property type="molecule type" value="Genomic_DNA"/>
</dbReference>
<dbReference type="CDD" id="cd16929">
    <property type="entry name" value="HATPase_PDK-like"/>
    <property type="match status" value="1"/>
</dbReference>
<dbReference type="PANTHER" id="PTHR11947:SF3">
    <property type="entry name" value="[PYRUVATE DEHYDROGENASE (ACETYL-TRANSFERRING)] KINASE, MITOCHONDRIAL"/>
    <property type="match status" value="1"/>
</dbReference>
<keyword evidence="6 8" id="KW-0496">Mitochondrion</keyword>
<evidence type="ECO:0000256" key="6">
    <source>
        <dbReference type="ARBA" id="ARBA00023128"/>
    </source>
</evidence>
<feature type="domain" description="Histidine kinase" evidence="10">
    <location>
        <begin position="335"/>
        <end position="465"/>
    </location>
</feature>
<accession>A0AA88KQ15</accession>
<dbReference type="RefSeq" id="XP_044555682.1">
    <property type="nucleotide sequence ID" value="XM_044693093.1"/>
</dbReference>
<keyword evidence="4 8" id="KW-0418">Kinase</keyword>
<comment type="catalytic activity">
    <reaction evidence="7">
        <text>L-seryl-[pyruvate dehydrogenase E1 alpha subunit] + ATP = O-phospho-L-seryl-[pyruvate dehydrogenase E1 alpha subunit] + ADP + H(+)</text>
        <dbReference type="Rhea" id="RHEA:23052"/>
        <dbReference type="Rhea" id="RHEA-COMP:13689"/>
        <dbReference type="Rhea" id="RHEA-COMP:13690"/>
        <dbReference type="ChEBI" id="CHEBI:15378"/>
        <dbReference type="ChEBI" id="CHEBI:29999"/>
        <dbReference type="ChEBI" id="CHEBI:30616"/>
        <dbReference type="ChEBI" id="CHEBI:83421"/>
        <dbReference type="ChEBI" id="CHEBI:456216"/>
        <dbReference type="EC" id="2.7.11.2"/>
    </reaction>
</comment>
<dbReference type="InterPro" id="IPR036784">
    <property type="entry name" value="AK/P_DHK_N_sf"/>
</dbReference>
<organism evidence="11 12">
    <name type="scientific">Naegleria lovaniensis</name>
    <name type="common">Amoeba</name>
    <dbReference type="NCBI Taxonomy" id="51637"/>
    <lineage>
        <taxon>Eukaryota</taxon>
        <taxon>Discoba</taxon>
        <taxon>Heterolobosea</taxon>
        <taxon>Tetramitia</taxon>
        <taxon>Eutetramitia</taxon>
        <taxon>Vahlkampfiidae</taxon>
        <taxon>Naegleria</taxon>
    </lineage>
</organism>
<gene>
    <name evidence="11" type="ORF">C9374_003552</name>
</gene>
<dbReference type="Gene3D" id="1.20.140.20">
    <property type="entry name" value="Alpha-ketoacid/pyruvate dehydrogenase kinase, N-terminal domain"/>
    <property type="match status" value="1"/>
</dbReference>
<evidence type="ECO:0000256" key="4">
    <source>
        <dbReference type="ARBA" id="ARBA00022777"/>
    </source>
</evidence>
<dbReference type="GeneID" id="68096007"/>
<dbReference type="InterPro" id="IPR039028">
    <property type="entry name" value="BCKD/PDK"/>
</dbReference>
<keyword evidence="2 8" id="KW-0808">Transferase</keyword>
<evidence type="ECO:0000256" key="2">
    <source>
        <dbReference type="ARBA" id="ARBA00022679"/>
    </source>
</evidence>
<dbReference type="PROSITE" id="PS50109">
    <property type="entry name" value="HIS_KIN"/>
    <property type="match status" value="1"/>
</dbReference>
<comment type="subcellular location">
    <subcellularLocation>
        <location evidence="8">Mitochondrion matrix</location>
    </subcellularLocation>
</comment>
<dbReference type="PANTHER" id="PTHR11947">
    <property type="entry name" value="PYRUVATE DEHYDROGENASE KINASE"/>
    <property type="match status" value="1"/>
</dbReference>
<feature type="compositionally biased region" description="Low complexity" evidence="9">
    <location>
        <begin position="31"/>
        <end position="40"/>
    </location>
</feature>
<dbReference type="Pfam" id="PF02518">
    <property type="entry name" value="HATPase_c"/>
    <property type="match status" value="1"/>
</dbReference>
<dbReference type="GO" id="GO:0004740">
    <property type="term" value="F:pyruvate dehydrogenase (acetyl-transferring) kinase activity"/>
    <property type="evidence" value="ECO:0007669"/>
    <property type="project" value="UniProtKB-EC"/>
</dbReference>
<reference evidence="11 12" key="1">
    <citation type="journal article" date="2018" name="BMC Genomics">
        <title>The genome of Naegleria lovaniensis, the basis for a comparative approach to unravel pathogenicity factors of the human pathogenic amoeba N. fowleri.</title>
        <authorList>
            <person name="Liechti N."/>
            <person name="Schurch N."/>
            <person name="Bruggmann R."/>
            <person name="Wittwer M."/>
        </authorList>
    </citation>
    <scope>NUCLEOTIDE SEQUENCE [LARGE SCALE GENOMIC DNA]</scope>
    <source>
        <strain evidence="11 12">ATCC 30569</strain>
    </source>
</reference>
<dbReference type="GO" id="GO:0010906">
    <property type="term" value="P:regulation of glucose metabolic process"/>
    <property type="evidence" value="ECO:0007669"/>
    <property type="project" value="TreeGrafter"/>
</dbReference>
<evidence type="ECO:0000256" key="9">
    <source>
        <dbReference type="SAM" id="MobiDB-lite"/>
    </source>
</evidence>
<keyword evidence="5 8" id="KW-0067">ATP-binding</keyword>
<proteinExistence type="inferred from homology"/>